<dbReference type="OrthoDB" id="334507at2"/>
<protein>
    <submittedName>
        <fullName evidence="2">Pimeloyl-ACP methyl ester carboxylesterase</fullName>
    </submittedName>
</protein>
<name>A0A395JJL2_9GAMM</name>
<dbReference type="Pfam" id="PF00561">
    <property type="entry name" value="Abhydrolase_1"/>
    <property type="match status" value="1"/>
</dbReference>
<dbReference type="GO" id="GO:0047372">
    <property type="term" value="F:monoacylglycerol lipase activity"/>
    <property type="evidence" value="ECO:0007669"/>
    <property type="project" value="TreeGrafter"/>
</dbReference>
<dbReference type="SUPFAM" id="SSF53474">
    <property type="entry name" value="alpha/beta-Hydrolases"/>
    <property type="match status" value="1"/>
</dbReference>
<dbReference type="AlphaFoldDB" id="A0A395JJL2"/>
<dbReference type="EMBL" id="QNRT01000004">
    <property type="protein sequence ID" value="RBP49082.1"/>
    <property type="molecule type" value="Genomic_DNA"/>
</dbReference>
<evidence type="ECO:0000313" key="3">
    <source>
        <dbReference type="Proteomes" id="UP000253083"/>
    </source>
</evidence>
<evidence type="ECO:0000313" key="2">
    <source>
        <dbReference type="EMBL" id="RBP49082.1"/>
    </source>
</evidence>
<dbReference type="InterPro" id="IPR029058">
    <property type="entry name" value="AB_hydrolase_fold"/>
</dbReference>
<organism evidence="2 3">
    <name type="scientific">Arenicella xantha</name>
    <dbReference type="NCBI Taxonomy" id="644221"/>
    <lineage>
        <taxon>Bacteria</taxon>
        <taxon>Pseudomonadati</taxon>
        <taxon>Pseudomonadota</taxon>
        <taxon>Gammaproteobacteria</taxon>
        <taxon>Arenicellales</taxon>
        <taxon>Arenicellaceae</taxon>
        <taxon>Arenicella</taxon>
    </lineage>
</organism>
<keyword evidence="3" id="KW-1185">Reference proteome</keyword>
<sequence length="302" mass="34491">MSTSPHTFHSEAVANWFNRGRYRTLAGKTIFTIDEGDARLPVIVLIHGFPTSSFDWLPMWDTFVKQYRLVSLDMHGFGFSDKPDSRTYSIHQQADLFEELIGQLRIENYHVLAHDYGVSVAQELLARQLDGSGIGSWQSLCLLNGGLFPETHRALIIQKLMLSRLGKYINKFTGFEQFKQSFSSVFGPQTKPSDRELQEFWELINFNHGRHVFHNLITYILDRREHRERWVTALQNAQIPISLINGSIDPVSGSHLVDRYKELGCRLDHLKALDTIGHYPHVEAADAVTTAYLEFLSNNGAS</sequence>
<dbReference type="PANTHER" id="PTHR43798:SF33">
    <property type="entry name" value="HYDROLASE, PUTATIVE (AFU_ORTHOLOGUE AFUA_2G14860)-RELATED"/>
    <property type="match status" value="1"/>
</dbReference>
<dbReference type="InterPro" id="IPR050266">
    <property type="entry name" value="AB_hydrolase_sf"/>
</dbReference>
<dbReference type="RefSeq" id="WP_113954954.1">
    <property type="nucleotide sequence ID" value="NZ_QNRT01000004.1"/>
</dbReference>
<accession>A0A395JJL2</accession>
<dbReference type="Gene3D" id="3.40.50.1820">
    <property type="entry name" value="alpha/beta hydrolase"/>
    <property type="match status" value="1"/>
</dbReference>
<reference evidence="2 3" key="1">
    <citation type="submission" date="2018-06" db="EMBL/GenBank/DDBJ databases">
        <title>Genomic Encyclopedia of Type Strains, Phase IV (KMG-IV): sequencing the most valuable type-strain genomes for metagenomic binning, comparative biology and taxonomic classification.</title>
        <authorList>
            <person name="Goeker M."/>
        </authorList>
    </citation>
    <scope>NUCLEOTIDE SEQUENCE [LARGE SCALE GENOMIC DNA]</scope>
    <source>
        <strain evidence="2 3">DSM 24032</strain>
    </source>
</reference>
<gene>
    <name evidence="2" type="ORF">DFR28_1048</name>
</gene>
<proteinExistence type="predicted"/>
<evidence type="ECO:0000259" key="1">
    <source>
        <dbReference type="Pfam" id="PF00561"/>
    </source>
</evidence>
<feature type="domain" description="AB hydrolase-1" evidence="1">
    <location>
        <begin position="41"/>
        <end position="126"/>
    </location>
</feature>
<dbReference type="InterPro" id="IPR000073">
    <property type="entry name" value="AB_hydrolase_1"/>
</dbReference>
<dbReference type="Proteomes" id="UP000253083">
    <property type="component" value="Unassembled WGS sequence"/>
</dbReference>
<dbReference type="GO" id="GO:0046464">
    <property type="term" value="P:acylglycerol catabolic process"/>
    <property type="evidence" value="ECO:0007669"/>
    <property type="project" value="TreeGrafter"/>
</dbReference>
<comment type="caution">
    <text evidence="2">The sequence shown here is derived from an EMBL/GenBank/DDBJ whole genome shotgun (WGS) entry which is preliminary data.</text>
</comment>
<dbReference type="InParanoid" id="A0A395JJL2"/>
<dbReference type="GO" id="GO:0016020">
    <property type="term" value="C:membrane"/>
    <property type="evidence" value="ECO:0007669"/>
    <property type="project" value="TreeGrafter"/>
</dbReference>
<dbReference type="PANTHER" id="PTHR43798">
    <property type="entry name" value="MONOACYLGLYCEROL LIPASE"/>
    <property type="match status" value="1"/>
</dbReference>